<evidence type="ECO:0000313" key="3">
    <source>
        <dbReference type="Proteomes" id="UP001172082"/>
    </source>
</evidence>
<gene>
    <name evidence="2" type="ORF">QQ008_03510</name>
</gene>
<dbReference type="Gene3D" id="3.30.70.100">
    <property type="match status" value="1"/>
</dbReference>
<organism evidence="2 3">
    <name type="scientific">Splendidivirga corallicola</name>
    <dbReference type="NCBI Taxonomy" id="3051826"/>
    <lineage>
        <taxon>Bacteria</taxon>
        <taxon>Pseudomonadati</taxon>
        <taxon>Bacteroidota</taxon>
        <taxon>Cytophagia</taxon>
        <taxon>Cytophagales</taxon>
        <taxon>Splendidivirgaceae</taxon>
        <taxon>Splendidivirga</taxon>
    </lineage>
</organism>
<feature type="domain" description="HMA" evidence="1">
    <location>
        <begin position="1"/>
        <end position="67"/>
    </location>
</feature>
<comment type="caution">
    <text evidence="2">The sequence shown here is derived from an EMBL/GenBank/DDBJ whole genome shotgun (WGS) entry which is preliminary data.</text>
</comment>
<evidence type="ECO:0000259" key="1">
    <source>
        <dbReference type="PROSITE" id="PS50846"/>
    </source>
</evidence>
<keyword evidence="3" id="KW-1185">Reference proteome</keyword>
<sequence length="80" mass="8886">MNSLRFKTNINCGGCIKTVTPILDSIKAIDKWEVNIESKDKELKVWGNTLDQAEIEEAVTTAGFNIELKKTSLLGRLFGS</sequence>
<dbReference type="Proteomes" id="UP001172082">
    <property type="component" value="Unassembled WGS sequence"/>
</dbReference>
<name>A0ABT8KI64_9BACT</name>
<proteinExistence type="predicted"/>
<dbReference type="PROSITE" id="PS50846">
    <property type="entry name" value="HMA_2"/>
    <property type="match status" value="1"/>
</dbReference>
<dbReference type="InterPro" id="IPR036163">
    <property type="entry name" value="HMA_dom_sf"/>
</dbReference>
<evidence type="ECO:0000313" key="2">
    <source>
        <dbReference type="EMBL" id="MDN5200405.1"/>
    </source>
</evidence>
<protein>
    <submittedName>
        <fullName evidence="2">Heavy-metal-associated domain-containing protein</fullName>
    </submittedName>
</protein>
<accession>A0ABT8KI64</accession>
<dbReference type="SUPFAM" id="SSF55008">
    <property type="entry name" value="HMA, heavy metal-associated domain"/>
    <property type="match status" value="1"/>
</dbReference>
<dbReference type="EMBL" id="JAUJEA010000001">
    <property type="protein sequence ID" value="MDN5200405.1"/>
    <property type="molecule type" value="Genomic_DNA"/>
</dbReference>
<dbReference type="RefSeq" id="WP_346750430.1">
    <property type="nucleotide sequence ID" value="NZ_JAUJEA010000001.1"/>
</dbReference>
<dbReference type="InterPro" id="IPR006121">
    <property type="entry name" value="HMA_dom"/>
</dbReference>
<reference evidence="2" key="1">
    <citation type="submission" date="2023-06" db="EMBL/GenBank/DDBJ databases">
        <title>Genomic of Parafulvivirga corallium.</title>
        <authorList>
            <person name="Wang G."/>
        </authorList>
    </citation>
    <scope>NUCLEOTIDE SEQUENCE</scope>
    <source>
        <strain evidence="2">BMA10</strain>
    </source>
</reference>